<feature type="transmembrane region" description="Helical" evidence="1">
    <location>
        <begin position="244"/>
        <end position="261"/>
    </location>
</feature>
<feature type="transmembrane region" description="Helical" evidence="1">
    <location>
        <begin position="176"/>
        <end position="195"/>
    </location>
</feature>
<dbReference type="GO" id="GO:0008237">
    <property type="term" value="F:metallopeptidase activity"/>
    <property type="evidence" value="ECO:0007669"/>
    <property type="project" value="InterPro"/>
</dbReference>
<dbReference type="Proteomes" id="UP000033067">
    <property type="component" value="Chromosome"/>
</dbReference>
<protein>
    <submittedName>
        <fullName evidence="3">Membrane protein</fullName>
    </submittedName>
</protein>
<feature type="domain" description="Peptidase M1 membrane alanine aminopeptidase" evidence="2">
    <location>
        <begin position="871"/>
        <end position="1068"/>
    </location>
</feature>
<dbReference type="PATRIC" id="fig|314722.6.peg.3047"/>
<feature type="transmembrane region" description="Helical" evidence="1">
    <location>
        <begin position="571"/>
        <end position="593"/>
    </location>
</feature>
<feature type="transmembrane region" description="Helical" evidence="1">
    <location>
        <begin position="533"/>
        <end position="550"/>
    </location>
</feature>
<evidence type="ECO:0000313" key="3">
    <source>
        <dbReference type="EMBL" id="AKC87709.1"/>
    </source>
</evidence>
<feature type="transmembrane region" description="Helical" evidence="1">
    <location>
        <begin position="450"/>
        <end position="472"/>
    </location>
</feature>
<proteinExistence type="predicted"/>
<dbReference type="AlphaFoldDB" id="A0A0E3Z3T1"/>
<keyword evidence="1" id="KW-0812">Transmembrane</keyword>
<dbReference type="InterPro" id="IPR027268">
    <property type="entry name" value="Peptidase_M4/M1_CTD_sf"/>
</dbReference>
<name>A0A0E3Z3T1_9GAMM</name>
<feature type="transmembrane region" description="Helical" evidence="1">
    <location>
        <begin position="417"/>
        <end position="438"/>
    </location>
</feature>
<feature type="transmembrane region" description="Helical" evidence="1">
    <location>
        <begin position="12"/>
        <end position="34"/>
    </location>
</feature>
<dbReference type="KEGG" id="psuw:WQ53_14050"/>
<evidence type="ECO:0000259" key="2">
    <source>
        <dbReference type="Pfam" id="PF01433"/>
    </source>
</evidence>
<organism evidence="3 4">
    <name type="scientific">Pseudoxanthomonas suwonensis</name>
    <dbReference type="NCBI Taxonomy" id="314722"/>
    <lineage>
        <taxon>Bacteria</taxon>
        <taxon>Pseudomonadati</taxon>
        <taxon>Pseudomonadota</taxon>
        <taxon>Gammaproteobacteria</taxon>
        <taxon>Lysobacterales</taxon>
        <taxon>Lysobacteraceae</taxon>
        <taxon>Pseudoxanthomonas</taxon>
    </lineage>
</organism>
<feature type="transmembrane region" description="Helical" evidence="1">
    <location>
        <begin position="146"/>
        <end position="169"/>
    </location>
</feature>
<keyword evidence="1" id="KW-0472">Membrane</keyword>
<dbReference type="OrthoDB" id="100605at2"/>
<feature type="transmembrane region" description="Helical" evidence="1">
    <location>
        <begin position="101"/>
        <end position="126"/>
    </location>
</feature>
<dbReference type="Gene3D" id="1.10.390.10">
    <property type="entry name" value="Neutral Protease Domain 2"/>
    <property type="match status" value="1"/>
</dbReference>
<dbReference type="GO" id="GO:0008270">
    <property type="term" value="F:zinc ion binding"/>
    <property type="evidence" value="ECO:0007669"/>
    <property type="project" value="InterPro"/>
</dbReference>
<dbReference type="InterPro" id="IPR014782">
    <property type="entry name" value="Peptidase_M1_dom"/>
</dbReference>
<feature type="transmembrane region" description="Helical" evidence="1">
    <location>
        <begin position="325"/>
        <end position="346"/>
    </location>
</feature>
<feature type="transmembrane region" description="Helical" evidence="1">
    <location>
        <begin position="366"/>
        <end position="385"/>
    </location>
</feature>
<evidence type="ECO:0000256" key="1">
    <source>
        <dbReference type="SAM" id="Phobius"/>
    </source>
</evidence>
<sequence length="1200" mass="135014">MLRHLLSFERRLLLRNGVFWIVMLVFALLGFGSMASDNVSFGGGVGNIMRNAPAVVIVLLGSFSVLAVLLTTIFVAGIALRDFEQRTAELFFATPLRKRDYLLGRFGGGFFASLAIMLATALGLWIGSLMPWLDQARLGPTPWSAYAWAFAVLVIPNLLFLSALLFLLATLTRSMLYSYIGVIAFFVLWTVSGFLTQDLDSRWIGALLDPSGTTAVGEHIRYWSSAQYNQQLPALTGLLLVNRALWLGVAIVLLLAAFRLFRADREGIVLRRRRKADDAPAEAAPLPGVAAGTATLALPATTLRQGAAARWTQYRQLAAFDLRGALTSAPFLVMLVLGLLMIFTVLKFGASMYGTELYPVTRRMLSAIDGGMALFLVIIVTFYAGELVWRERSLRVAEATDAYALPDWIPLASKMTALAGLAVVLLLAGALFTTGWQLAHGYTDLEPLLYLKGIALSVVPFVLMAALAVFLQAVSGNKFIGYLLMIVYLVARATMGMLDLDHLLYRYGSATPTPYSDMNHYGHFVGPHLLLRAYWAAFAAALLVVALLFWPRGTSLALRDRLRQARARLRGPALATLAASLLVFAGLGGWIFYNTNVLNEYVPGDLAKERSAQYEKDYRQYKDLPQPRIASIRADVDIFPERRSVDIRGHYRLENRTDAPISELHVVINPDADVRRLEFGPHTVVKTDEVHGYTIYRLATPLAPGAAMDFEFELSGQPHGFPMGGGSTAVVYNGTFFNNYAALPQFGYDERRQLQDRNDRRKHDLPQLPRMNPIGDVAARGSNYLTSTGDWVDFETTVSTSGGQIALAPGYLQREWEQDGRRYYHYKSEARLLPFFSWLSADWQVARDRWNDVAIEVYHHPTHAWNVPRMIDSTKKSLDYFSRNFSPYQFRQFRILEFPGYQQFAQAFAGTIPYSEAIGFIADLRDEEDIDYVFYVTAHEAAHQWWAHQLIGANVQGATMLSESLAQYSALMVMEEEYGPRQMRRFLKYELDRYLMSRATERVEEQPLALNENQQYIHYNKGSVVFYALRDAIGEDRLNAVLSEFVQEWGFKGPPYPTTRDFLDLLYARTDAEHHPFIRDLFERIVFWNHRVTTAEVRKRDDGKYAVTLKVHAEKVSTDGKGKETEEPIDVSVDIGVFARPPGGKEADEKVLYLRKHRITEADTTLELVVDELPYEAGIDPYNKLIDRDSGDNRKKTVLL</sequence>
<reference evidence="3 4" key="1">
    <citation type="journal article" date="2015" name="Genome Announc.">
        <title>Complete Genome Sequence of Pseudoxanthomonas suwonensis Strain J1, a Cellulose-Degrading Bacterium Isolated from Leaf- and Wood-Enriched Soil.</title>
        <authorList>
            <person name="Hou L."/>
            <person name="Jiang J."/>
            <person name="Xu Z."/>
            <person name="Zhou Y."/>
            <person name="Leung F.C."/>
        </authorList>
    </citation>
    <scope>NUCLEOTIDE SEQUENCE [LARGE SCALE GENOMIC DNA]</scope>
    <source>
        <strain evidence="3 4">J1</strain>
    </source>
</reference>
<accession>A0A0E3Z3T1</accession>
<dbReference type="EMBL" id="CP011144">
    <property type="protein sequence ID" value="AKC87709.1"/>
    <property type="molecule type" value="Genomic_DNA"/>
</dbReference>
<keyword evidence="4" id="KW-1185">Reference proteome</keyword>
<feature type="transmembrane region" description="Helical" evidence="1">
    <location>
        <begin position="54"/>
        <end position="80"/>
    </location>
</feature>
<evidence type="ECO:0000313" key="4">
    <source>
        <dbReference type="Proteomes" id="UP000033067"/>
    </source>
</evidence>
<gene>
    <name evidence="3" type="ORF">WQ53_14050</name>
</gene>
<dbReference type="Pfam" id="PF01433">
    <property type="entry name" value="Peptidase_M1"/>
    <property type="match status" value="1"/>
</dbReference>
<dbReference type="SUPFAM" id="SSF55486">
    <property type="entry name" value="Metalloproteases ('zincins'), catalytic domain"/>
    <property type="match status" value="1"/>
</dbReference>
<feature type="transmembrane region" description="Helical" evidence="1">
    <location>
        <begin position="479"/>
        <end position="498"/>
    </location>
</feature>
<dbReference type="RefSeq" id="WP_052633320.1">
    <property type="nucleotide sequence ID" value="NZ_CP011144.1"/>
</dbReference>
<keyword evidence="1" id="KW-1133">Transmembrane helix</keyword>